<dbReference type="EMBL" id="BRYA01000408">
    <property type="protein sequence ID" value="GMI48573.1"/>
    <property type="molecule type" value="Genomic_DNA"/>
</dbReference>
<proteinExistence type="predicted"/>
<evidence type="ECO:0000256" key="2">
    <source>
        <dbReference type="ARBA" id="ARBA00012646"/>
    </source>
</evidence>
<evidence type="ECO:0000256" key="4">
    <source>
        <dbReference type="ARBA" id="ARBA00022801"/>
    </source>
</evidence>
<dbReference type="PANTHER" id="PTHR10161:SF14">
    <property type="entry name" value="TARTRATE-RESISTANT ACID PHOSPHATASE TYPE 5"/>
    <property type="match status" value="1"/>
</dbReference>
<evidence type="ECO:0000256" key="3">
    <source>
        <dbReference type="ARBA" id="ARBA00022729"/>
    </source>
</evidence>
<feature type="signal peptide" evidence="5">
    <location>
        <begin position="1"/>
        <end position="20"/>
    </location>
</feature>
<dbReference type="EC" id="3.1.3.2" evidence="2"/>
<dbReference type="PANTHER" id="PTHR10161">
    <property type="entry name" value="TARTRATE-RESISTANT ACID PHOSPHATASE TYPE 5"/>
    <property type="match status" value="1"/>
</dbReference>
<keyword evidence="8" id="KW-1185">Reference proteome</keyword>
<keyword evidence="4" id="KW-0378">Hydrolase</keyword>
<keyword evidence="3 5" id="KW-0732">Signal</keyword>
<name>A0A9W7GR33_9STRA</name>
<dbReference type="InterPro" id="IPR051558">
    <property type="entry name" value="Metallophosphoesterase_PAP"/>
</dbReference>
<evidence type="ECO:0000256" key="5">
    <source>
        <dbReference type="SAM" id="SignalP"/>
    </source>
</evidence>
<dbReference type="Gene3D" id="3.60.21.10">
    <property type="match status" value="1"/>
</dbReference>
<comment type="catalytic activity">
    <reaction evidence="1">
        <text>a phosphate monoester + H2O = an alcohol + phosphate</text>
        <dbReference type="Rhea" id="RHEA:15017"/>
        <dbReference type="ChEBI" id="CHEBI:15377"/>
        <dbReference type="ChEBI" id="CHEBI:30879"/>
        <dbReference type="ChEBI" id="CHEBI:43474"/>
        <dbReference type="ChEBI" id="CHEBI:67140"/>
        <dbReference type="EC" id="3.1.3.2"/>
    </reaction>
</comment>
<evidence type="ECO:0000256" key="1">
    <source>
        <dbReference type="ARBA" id="ARBA00000032"/>
    </source>
</evidence>
<dbReference type="AlphaFoldDB" id="A0A9W7GR33"/>
<evidence type="ECO:0000313" key="8">
    <source>
        <dbReference type="Proteomes" id="UP001165065"/>
    </source>
</evidence>
<dbReference type="CDD" id="cd07378">
    <property type="entry name" value="MPP_ACP5"/>
    <property type="match status" value="1"/>
</dbReference>
<dbReference type="OrthoDB" id="411211at2759"/>
<comment type="caution">
    <text evidence="7">The sequence shown here is derived from an EMBL/GenBank/DDBJ whole genome shotgun (WGS) entry which is preliminary data.</text>
</comment>
<dbReference type="Pfam" id="PF00149">
    <property type="entry name" value="Metallophos"/>
    <property type="match status" value="1"/>
</dbReference>
<evidence type="ECO:0000313" key="7">
    <source>
        <dbReference type="EMBL" id="GMI48573.1"/>
    </source>
</evidence>
<organism evidence="7 8">
    <name type="scientific">Triparma columacea</name>
    <dbReference type="NCBI Taxonomy" id="722753"/>
    <lineage>
        <taxon>Eukaryota</taxon>
        <taxon>Sar</taxon>
        <taxon>Stramenopiles</taxon>
        <taxon>Ochrophyta</taxon>
        <taxon>Bolidophyceae</taxon>
        <taxon>Parmales</taxon>
        <taxon>Triparmaceae</taxon>
        <taxon>Triparma</taxon>
    </lineage>
</organism>
<reference evidence="8" key="1">
    <citation type="journal article" date="2023" name="Commun. Biol.">
        <title>Genome analysis of Parmales, the sister group of diatoms, reveals the evolutionary specialization of diatoms from phago-mixotrophs to photoautotrophs.</title>
        <authorList>
            <person name="Ban H."/>
            <person name="Sato S."/>
            <person name="Yoshikawa S."/>
            <person name="Yamada K."/>
            <person name="Nakamura Y."/>
            <person name="Ichinomiya M."/>
            <person name="Sato N."/>
            <person name="Blanc-Mathieu R."/>
            <person name="Endo H."/>
            <person name="Kuwata A."/>
            <person name="Ogata H."/>
        </authorList>
    </citation>
    <scope>NUCLEOTIDE SEQUENCE [LARGE SCALE GENOMIC DNA]</scope>
</reference>
<sequence>MIKGIYSLVTLTLLADSTLALVGPKEESDLSFLVMGDWGGSDKPPYTTLREKTTAKGMDDVAKATKANFALALGDNFYFDGVNDVTSHRFNDTFENVFTGSNLQSENYFRIISGNHDHNGNVSAQIAYSDISSRWYYPSLYYSFEEMYGTYKAMFVMLDTVIISGTSETSEGVPLTGDSYVLRVGGVAQSDAQIDFLNKTLASSDADIIIVAGHYPVWSVCEHGPTDTLLDKVKPLLEKYGVSAYLSGHDHCAEVIDDGTGVVYHGIGSANFNDASLAHKDNIPEGSLKFHAGKKELGGFARILLKADTGGMVVEHYDGDGTLTFTADERAIRKL</sequence>
<dbReference type="InterPro" id="IPR024927">
    <property type="entry name" value="Acid_PPase"/>
</dbReference>
<gene>
    <name evidence="7" type="ORF">TrCOL_g1496</name>
</gene>
<dbReference type="Proteomes" id="UP001165065">
    <property type="component" value="Unassembled WGS sequence"/>
</dbReference>
<feature type="chain" id="PRO_5040989993" description="acid phosphatase" evidence="5">
    <location>
        <begin position="21"/>
        <end position="335"/>
    </location>
</feature>
<accession>A0A9W7GR33</accession>
<protein>
    <recommendedName>
        <fullName evidence="2">acid phosphatase</fullName>
        <ecNumber evidence="2">3.1.3.2</ecNumber>
    </recommendedName>
</protein>
<evidence type="ECO:0000259" key="6">
    <source>
        <dbReference type="Pfam" id="PF00149"/>
    </source>
</evidence>
<dbReference type="SUPFAM" id="SSF56300">
    <property type="entry name" value="Metallo-dependent phosphatases"/>
    <property type="match status" value="1"/>
</dbReference>
<dbReference type="InterPro" id="IPR004843">
    <property type="entry name" value="Calcineurin-like_PHP"/>
</dbReference>
<feature type="domain" description="Calcineurin-like phosphoesterase" evidence="6">
    <location>
        <begin position="31"/>
        <end position="252"/>
    </location>
</feature>
<dbReference type="GO" id="GO:0003993">
    <property type="term" value="F:acid phosphatase activity"/>
    <property type="evidence" value="ECO:0007669"/>
    <property type="project" value="UniProtKB-EC"/>
</dbReference>
<dbReference type="InterPro" id="IPR029052">
    <property type="entry name" value="Metallo-depent_PP-like"/>
</dbReference>